<gene>
    <name evidence="2" type="ORF">LITE_LOCUS28542</name>
</gene>
<organism evidence="2 3">
    <name type="scientific">Linum tenue</name>
    <dbReference type="NCBI Taxonomy" id="586396"/>
    <lineage>
        <taxon>Eukaryota</taxon>
        <taxon>Viridiplantae</taxon>
        <taxon>Streptophyta</taxon>
        <taxon>Embryophyta</taxon>
        <taxon>Tracheophyta</taxon>
        <taxon>Spermatophyta</taxon>
        <taxon>Magnoliopsida</taxon>
        <taxon>eudicotyledons</taxon>
        <taxon>Gunneridae</taxon>
        <taxon>Pentapetalae</taxon>
        <taxon>rosids</taxon>
        <taxon>fabids</taxon>
        <taxon>Malpighiales</taxon>
        <taxon>Linaceae</taxon>
        <taxon>Linum</taxon>
    </lineage>
</organism>
<comment type="caution">
    <text evidence="2">The sequence shown here is derived from an EMBL/GenBank/DDBJ whole genome shotgun (WGS) entry which is preliminary data.</text>
</comment>
<keyword evidence="3" id="KW-1185">Reference proteome</keyword>
<feature type="compositionally biased region" description="Polar residues" evidence="1">
    <location>
        <begin position="31"/>
        <end position="44"/>
    </location>
</feature>
<evidence type="ECO:0000313" key="3">
    <source>
        <dbReference type="Proteomes" id="UP001154282"/>
    </source>
</evidence>
<proteinExistence type="predicted"/>
<dbReference type="EMBL" id="CAMGYJ010000007">
    <property type="protein sequence ID" value="CAI0445392.1"/>
    <property type="molecule type" value="Genomic_DNA"/>
</dbReference>
<dbReference type="AlphaFoldDB" id="A0AAV0MF65"/>
<accession>A0AAV0MF65</accession>
<protein>
    <submittedName>
        <fullName evidence="2">Uncharacterized protein</fullName>
    </submittedName>
</protein>
<name>A0AAV0MF65_9ROSI</name>
<feature type="region of interest" description="Disordered" evidence="1">
    <location>
        <begin position="1"/>
        <end position="64"/>
    </location>
</feature>
<evidence type="ECO:0000313" key="2">
    <source>
        <dbReference type="EMBL" id="CAI0445392.1"/>
    </source>
</evidence>
<evidence type="ECO:0000256" key="1">
    <source>
        <dbReference type="SAM" id="MobiDB-lite"/>
    </source>
</evidence>
<dbReference type="Proteomes" id="UP001154282">
    <property type="component" value="Unassembled WGS sequence"/>
</dbReference>
<sequence>MFPSGHRNHEGDSNLEVGTASRQGAAAETHLSVTTSTIPTTSLYLHSPRDGSTRKAGVSTSSTFMGMTTLSEPWQLMNATL</sequence>
<reference evidence="2" key="1">
    <citation type="submission" date="2022-08" db="EMBL/GenBank/DDBJ databases">
        <authorList>
            <person name="Gutierrez-Valencia J."/>
        </authorList>
    </citation>
    <scope>NUCLEOTIDE SEQUENCE</scope>
</reference>